<evidence type="ECO:0000256" key="2">
    <source>
        <dbReference type="ARBA" id="ARBA00009443"/>
    </source>
</evidence>
<evidence type="ECO:0000256" key="7">
    <source>
        <dbReference type="ARBA" id="ARBA00023239"/>
    </source>
</evidence>
<evidence type="ECO:0000256" key="5">
    <source>
        <dbReference type="ARBA" id="ARBA00022466"/>
    </source>
</evidence>
<dbReference type="PRINTS" id="PR01699">
    <property type="entry name" value="ORGNOHGLYASE"/>
</dbReference>
<evidence type="ECO:0000313" key="11">
    <source>
        <dbReference type="EMBL" id="KPV52652.1"/>
    </source>
</evidence>
<feature type="domain" description="Alkylmercury lyase helix-turn-helix" evidence="10">
    <location>
        <begin position="18"/>
        <end position="76"/>
    </location>
</feature>
<organism evidence="11 12">
    <name type="scientific">Kouleothrix aurantiaca</name>
    <dbReference type="NCBI Taxonomy" id="186479"/>
    <lineage>
        <taxon>Bacteria</taxon>
        <taxon>Bacillati</taxon>
        <taxon>Chloroflexota</taxon>
        <taxon>Chloroflexia</taxon>
        <taxon>Chloroflexales</taxon>
        <taxon>Roseiflexineae</taxon>
        <taxon>Roseiflexaceae</taxon>
        <taxon>Kouleothrix</taxon>
    </lineage>
</organism>
<dbReference type="InterPro" id="IPR036390">
    <property type="entry name" value="WH_DNA-bd_sf"/>
</dbReference>
<evidence type="ECO:0000256" key="4">
    <source>
        <dbReference type="ARBA" id="ARBA00018180"/>
    </source>
</evidence>
<name>A0A0P9FHP9_9CHLR</name>
<dbReference type="EC" id="4.99.1.2" evidence="3"/>
<evidence type="ECO:0000256" key="8">
    <source>
        <dbReference type="ARBA" id="ARBA00025326"/>
    </source>
</evidence>
<dbReference type="Pfam" id="PF12324">
    <property type="entry name" value="HTH_15"/>
    <property type="match status" value="1"/>
</dbReference>
<keyword evidence="5" id="KW-0475">Mercuric resistance</keyword>
<dbReference type="InterPro" id="IPR024259">
    <property type="entry name" value="MerB_HTH_dom"/>
</dbReference>
<accession>A0A0P9FHP9</accession>
<dbReference type="AlphaFoldDB" id="A0A0P9FHP9"/>
<evidence type="ECO:0000256" key="6">
    <source>
        <dbReference type="ARBA" id="ARBA00022914"/>
    </source>
</evidence>
<evidence type="ECO:0000256" key="9">
    <source>
        <dbReference type="ARBA" id="ARBA00031271"/>
    </source>
</evidence>
<proteinExistence type="inferred from homology"/>
<dbReference type="GO" id="GO:0046689">
    <property type="term" value="P:response to mercury ion"/>
    <property type="evidence" value="ECO:0007669"/>
    <property type="project" value="UniProtKB-KW"/>
</dbReference>
<comment type="similarity">
    <text evidence="2">Belongs to the MerB family.</text>
</comment>
<dbReference type="SUPFAM" id="SSF160387">
    <property type="entry name" value="NosL/MerB-like"/>
    <property type="match status" value="1"/>
</dbReference>
<gene>
    <name evidence="11" type="ORF">SE17_14200</name>
</gene>
<dbReference type="EMBL" id="LJCR01000474">
    <property type="protein sequence ID" value="KPV52652.1"/>
    <property type="molecule type" value="Genomic_DNA"/>
</dbReference>
<evidence type="ECO:0000313" key="12">
    <source>
        <dbReference type="Proteomes" id="UP000050509"/>
    </source>
</evidence>
<comment type="catalytic activity">
    <reaction evidence="1">
        <text>an alkylmercury + H(+) = an alkane + Hg(2+)</text>
        <dbReference type="Rhea" id="RHEA:18777"/>
        <dbReference type="ChEBI" id="CHEBI:15378"/>
        <dbReference type="ChEBI" id="CHEBI:16793"/>
        <dbReference type="ChEBI" id="CHEBI:18310"/>
        <dbReference type="ChEBI" id="CHEBI:83725"/>
        <dbReference type="EC" id="4.99.1.2"/>
    </reaction>
</comment>
<evidence type="ECO:0000256" key="3">
    <source>
        <dbReference type="ARBA" id="ARBA00013237"/>
    </source>
</evidence>
<dbReference type="SUPFAM" id="SSF46785">
    <property type="entry name" value="Winged helix' DNA-binding domain"/>
    <property type="match status" value="1"/>
</dbReference>
<keyword evidence="12" id="KW-1185">Reference proteome</keyword>
<reference evidence="11 12" key="1">
    <citation type="submission" date="2015-09" db="EMBL/GenBank/DDBJ databases">
        <title>Draft genome sequence of Kouleothrix aurantiaca JCM 19913.</title>
        <authorList>
            <person name="Hemp J."/>
        </authorList>
    </citation>
    <scope>NUCLEOTIDE SEQUENCE [LARGE SCALE GENOMIC DNA]</scope>
    <source>
        <strain evidence="11 12">COM-B</strain>
    </source>
</reference>
<protein>
    <recommendedName>
        <fullName evidence="4">Alkylmercury lyase</fullName>
        <ecNumber evidence="3">4.99.1.2</ecNumber>
    </recommendedName>
    <alternativeName>
        <fullName evidence="9">Organomercurial lyase</fullName>
    </alternativeName>
</protein>
<dbReference type="InterPro" id="IPR004927">
    <property type="entry name" value="MerB"/>
</dbReference>
<dbReference type="Gene3D" id="3.30.450.410">
    <property type="match status" value="1"/>
</dbReference>
<dbReference type="Pfam" id="PF03243">
    <property type="entry name" value="MerB"/>
    <property type="match status" value="1"/>
</dbReference>
<dbReference type="InterPro" id="IPR053717">
    <property type="entry name" value="MerB_lyase_sf"/>
</dbReference>
<comment type="function">
    <text evidence="8">Cleaves the carbon-mercury bond of organomercurials such as phenylmercuric acetate. One product is Hg(2+), which is subsequently detoxified by the mercuric reductase.</text>
</comment>
<evidence type="ECO:0000256" key="1">
    <source>
        <dbReference type="ARBA" id="ARBA00000165"/>
    </source>
</evidence>
<dbReference type="Proteomes" id="UP000050509">
    <property type="component" value="Unassembled WGS sequence"/>
</dbReference>
<evidence type="ECO:0000259" key="10">
    <source>
        <dbReference type="Pfam" id="PF12324"/>
    </source>
</evidence>
<dbReference type="GO" id="GO:0018836">
    <property type="term" value="F:alkylmercury lyase activity"/>
    <property type="evidence" value="ECO:0007669"/>
    <property type="project" value="UniProtKB-EC"/>
</dbReference>
<sequence>MNEAALTSLAATVADRLCGENEHICVALIRQLAAGQPVSTAHLAADIAMEEPAVNAVLQQMSDVAYDGDGQVIGFGLSLVPTAHQFSFNGRTLYTWCALDTFLYTALLAQPSQVVSHCPVTAQKITLAMTPEGITELSPTSSVISLVIPDGSIADCRRSAFCNYGHFFPTPEAGATWLRDHANGVILSIADAHRLGRLLAEHRAMLAGG</sequence>
<dbReference type="NCBIfam" id="NF009710">
    <property type="entry name" value="PRK13239.1"/>
    <property type="match status" value="1"/>
</dbReference>
<comment type="caution">
    <text evidence="11">The sequence shown here is derived from an EMBL/GenBank/DDBJ whole genome shotgun (WGS) entry which is preliminary data.</text>
</comment>
<keyword evidence="7" id="KW-0456">Lyase</keyword>
<keyword evidence="6" id="KW-0476">Mercury</keyword>